<dbReference type="SUPFAM" id="SSF51658">
    <property type="entry name" value="Xylose isomerase-like"/>
    <property type="match status" value="1"/>
</dbReference>
<organism evidence="2 3">
    <name type="scientific">Nocardioides marmoribigeumensis</name>
    <dbReference type="NCBI Taxonomy" id="433649"/>
    <lineage>
        <taxon>Bacteria</taxon>
        <taxon>Bacillati</taxon>
        <taxon>Actinomycetota</taxon>
        <taxon>Actinomycetes</taxon>
        <taxon>Propionibacteriales</taxon>
        <taxon>Nocardioidaceae</taxon>
        <taxon>Nocardioides</taxon>
    </lineage>
</organism>
<dbReference type="Pfam" id="PF01261">
    <property type="entry name" value="AP_endonuc_2"/>
    <property type="match status" value="1"/>
</dbReference>
<proteinExistence type="predicted"/>
<dbReference type="EC" id="5.1.3.31" evidence="2"/>
<evidence type="ECO:0000259" key="1">
    <source>
        <dbReference type="Pfam" id="PF01261"/>
    </source>
</evidence>
<dbReference type="Proteomes" id="UP001183648">
    <property type="component" value="Unassembled WGS sequence"/>
</dbReference>
<dbReference type="PANTHER" id="PTHR12110">
    <property type="entry name" value="HYDROXYPYRUVATE ISOMERASE"/>
    <property type="match status" value="1"/>
</dbReference>
<feature type="domain" description="Xylose isomerase-like TIM barrel" evidence="1">
    <location>
        <begin position="33"/>
        <end position="286"/>
    </location>
</feature>
<dbReference type="InterPro" id="IPR036237">
    <property type="entry name" value="Xyl_isomerase-like_sf"/>
</dbReference>
<dbReference type="PANTHER" id="PTHR12110:SF41">
    <property type="entry name" value="INOSOSE DEHYDRATASE"/>
    <property type="match status" value="1"/>
</dbReference>
<dbReference type="EMBL" id="JAVDYG010000001">
    <property type="protein sequence ID" value="MDR7360870.1"/>
    <property type="molecule type" value="Genomic_DNA"/>
</dbReference>
<evidence type="ECO:0000313" key="3">
    <source>
        <dbReference type="Proteomes" id="UP001183648"/>
    </source>
</evidence>
<name>A0ABU2BQF3_9ACTN</name>
<dbReference type="EC" id="5.1.3.30" evidence="2"/>
<protein>
    <submittedName>
        <fullName evidence="2">D-psicose/D-tagatose/L-ribulose 3-epimerase</fullName>
        <ecNumber evidence="2">5.1.3.30</ecNumber>
        <ecNumber evidence="2">5.1.3.31</ecNumber>
    </submittedName>
</protein>
<evidence type="ECO:0000313" key="2">
    <source>
        <dbReference type="EMBL" id="MDR7360870.1"/>
    </source>
</evidence>
<keyword evidence="2" id="KW-0413">Isomerase</keyword>
<keyword evidence="3" id="KW-1185">Reference proteome</keyword>
<dbReference type="GO" id="GO:0016853">
    <property type="term" value="F:isomerase activity"/>
    <property type="evidence" value="ECO:0007669"/>
    <property type="project" value="UniProtKB-KW"/>
</dbReference>
<sequence length="289" mass="31118">MTSARQPLQLGLHALVWVGDWTPRSAEHAISSTAALGFDLIEVPLLDPSTVDGAMTRRLLDEHGLGAACSLGLDPSADVSSEDPAVVARGRDLLGQAVDAAAEMGATDLCGVLYSVLAKYPAPLTDRSRAHVVESMAWLADRAAGSGLRVNLEVVNRYETNVVNTTADMLTLIGDTGADLGVHLDTYHMHIEENGMTEAVHQAVDAGRLRYVHVGESHRGYLGTGNVDFDTFCATLREVEYAGPVVFESFSSAVVHPTLSNQLAVWRNLWDDSEDLAKHAMAFLAERLR</sequence>
<accession>A0ABU2BQF3</accession>
<gene>
    <name evidence="2" type="ORF">J2S63_000423</name>
</gene>
<dbReference type="Gene3D" id="3.20.20.150">
    <property type="entry name" value="Divalent-metal-dependent TIM barrel enzymes"/>
    <property type="match status" value="1"/>
</dbReference>
<reference evidence="2 3" key="1">
    <citation type="submission" date="2023-07" db="EMBL/GenBank/DDBJ databases">
        <title>Sequencing the genomes of 1000 actinobacteria strains.</title>
        <authorList>
            <person name="Klenk H.-P."/>
        </authorList>
    </citation>
    <scope>NUCLEOTIDE SEQUENCE [LARGE SCALE GENOMIC DNA]</scope>
    <source>
        <strain evidence="2 3">DSM 19426</strain>
    </source>
</reference>
<dbReference type="RefSeq" id="WP_310298001.1">
    <property type="nucleotide sequence ID" value="NZ_BAAAPS010000002.1"/>
</dbReference>
<dbReference type="InterPro" id="IPR050312">
    <property type="entry name" value="IolE/XylAMocC-like"/>
</dbReference>
<comment type="caution">
    <text evidence="2">The sequence shown here is derived from an EMBL/GenBank/DDBJ whole genome shotgun (WGS) entry which is preliminary data.</text>
</comment>
<dbReference type="InterPro" id="IPR013022">
    <property type="entry name" value="Xyl_isomerase-like_TIM-brl"/>
</dbReference>